<dbReference type="InterPro" id="IPR031807">
    <property type="entry name" value="HicB-like"/>
</dbReference>
<dbReference type="OrthoDB" id="9807959at2"/>
<dbReference type="PANTHER" id="PTHR34504">
    <property type="entry name" value="ANTITOXIN HICB"/>
    <property type="match status" value="1"/>
</dbReference>
<evidence type="ECO:0000259" key="1">
    <source>
        <dbReference type="Pfam" id="PF15919"/>
    </source>
</evidence>
<dbReference type="InterPro" id="IPR051404">
    <property type="entry name" value="TA_system_antitoxin"/>
</dbReference>
<dbReference type="eggNOG" id="COG1598">
    <property type="taxonomic scope" value="Bacteria"/>
</dbReference>
<dbReference type="PANTHER" id="PTHR34504:SF2">
    <property type="entry name" value="UPF0150 PROTEIN SSL0259"/>
    <property type="match status" value="1"/>
</dbReference>
<dbReference type="Gene3D" id="3.30.160.250">
    <property type="match status" value="1"/>
</dbReference>
<keyword evidence="3" id="KW-1185">Reference proteome</keyword>
<sequence>MHCTYPAVIETDDEGGFSAYFPDLPGCAAAGETVEACYADAGPALALHLRGMIADGEPLPPATTLHAVTPDPDVRVAAVLLVSADVSGKRTRINVTMDSAVLAAIDAVTTNRSAFLADAAMEALKRRSSA</sequence>
<dbReference type="SUPFAM" id="SSF143100">
    <property type="entry name" value="TTHA1013/TTHA0281-like"/>
    <property type="match status" value="1"/>
</dbReference>
<organism evidence="2 3">
    <name type="scientific">Caenispirillum salinarum AK4</name>
    <dbReference type="NCBI Taxonomy" id="1238182"/>
    <lineage>
        <taxon>Bacteria</taxon>
        <taxon>Pseudomonadati</taxon>
        <taxon>Pseudomonadota</taxon>
        <taxon>Alphaproteobacteria</taxon>
        <taxon>Rhodospirillales</taxon>
        <taxon>Novispirillaceae</taxon>
        <taxon>Caenispirillum</taxon>
    </lineage>
</organism>
<proteinExistence type="predicted"/>
<evidence type="ECO:0000313" key="2">
    <source>
        <dbReference type="EMBL" id="EKV28383.1"/>
    </source>
</evidence>
<feature type="domain" description="HicB-like antitoxin of toxin-antitoxin system" evidence="1">
    <location>
        <begin position="5"/>
        <end position="120"/>
    </location>
</feature>
<dbReference type="STRING" id="1238182.C882_0957"/>
<comment type="caution">
    <text evidence="2">The sequence shown here is derived from an EMBL/GenBank/DDBJ whole genome shotgun (WGS) entry which is preliminary data.</text>
</comment>
<reference evidence="2 3" key="1">
    <citation type="journal article" date="2013" name="Genome Announc.">
        <title>Draft Genome Sequence of an Alphaproteobacterium, Caenispirillum salinarum AK4(T), Isolated from a Solar Saltern.</title>
        <authorList>
            <person name="Khatri I."/>
            <person name="Singh A."/>
            <person name="Korpole S."/>
            <person name="Pinnaka A.K."/>
            <person name="Subramanian S."/>
        </authorList>
    </citation>
    <scope>NUCLEOTIDE SEQUENCE [LARGE SCALE GENOMIC DNA]</scope>
    <source>
        <strain evidence="2 3">AK4</strain>
    </source>
</reference>
<evidence type="ECO:0000313" key="3">
    <source>
        <dbReference type="Proteomes" id="UP000009881"/>
    </source>
</evidence>
<gene>
    <name evidence="2" type="ORF">C882_0957</name>
</gene>
<dbReference type="Pfam" id="PF15919">
    <property type="entry name" value="HicB_lk_antitox"/>
    <property type="match status" value="1"/>
</dbReference>
<name>K9HCW5_9PROT</name>
<dbReference type="Proteomes" id="UP000009881">
    <property type="component" value="Unassembled WGS sequence"/>
</dbReference>
<dbReference type="RefSeq" id="WP_009541613.1">
    <property type="nucleotide sequence ID" value="NZ_ANHY01000016.1"/>
</dbReference>
<dbReference type="AlphaFoldDB" id="K9HCW5"/>
<protein>
    <recommendedName>
        <fullName evidence="1">HicB-like antitoxin of toxin-antitoxin system domain-containing protein</fullName>
    </recommendedName>
</protein>
<dbReference type="EMBL" id="ANHY01000016">
    <property type="protein sequence ID" value="EKV28383.1"/>
    <property type="molecule type" value="Genomic_DNA"/>
</dbReference>
<dbReference type="InterPro" id="IPR035069">
    <property type="entry name" value="TTHA1013/TTHA0281-like"/>
</dbReference>
<accession>K9HCW5</accession>